<dbReference type="InterPro" id="IPR001387">
    <property type="entry name" value="Cro/C1-type_HTH"/>
</dbReference>
<feature type="domain" description="Antitoxin Xre-like helix-turn-helix" evidence="2">
    <location>
        <begin position="40"/>
        <end position="94"/>
    </location>
</feature>
<dbReference type="CDD" id="cd00093">
    <property type="entry name" value="HTH_XRE"/>
    <property type="match status" value="1"/>
</dbReference>
<organism evidence="3 4">
    <name type="scientific">Rheinheimera nanhaiensis E407-8</name>
    <dbReference type="NCBI Taxonomy" id="562729"/>
    <lineage>
        <taxon>Bacteria</taxon>
        <taxon>Pseudomonadati</taxon>
        <taxon>Pseudomonadota</taxon>
        <taxon>Gammaproteobacteria</taxon>
        <taxon>Chromatiales</taxon>
        <taxon>Chromatiaceae</taxon>
        <taxon>Rheinheimera</taxon>
    </lineage>
</organism>
<dbReference type="InterPro" id="IPR010982">
    <property type="entry name" value="Lambda_DNA-bd_dom_sf"/>
</dbReference>
<dbReference type="Gene3D" id="1.10.260.40">
    <property type="entry name" value="lambda repressor-like DNA-binding domains"/>
    <property type="match status" value="1"/>
</dbReference>
<proteinExistence type="predicted"/>
<sequence>MPAFNTSFVIFALLSYHLCDGNIGGVMSALLQPVSSADEVLAKAVLNAADQLGLKQAELAAVLGVHRTAVSRLKQKLALDPNSKQGELALLLIRIARALYALTGGDKSWTQHFMQTPNQLSGGIPAQQVQSVHGLMQVLHVVDAMRGKQ</sequence>
<dbReference type="EMBL" id="BAFK01000016">
    <property type="protein sequence ID" value="GAB59709.1"/>
    <property type="molecule type" value="Genomic_DNA"/>
</dbReference>
<evidence type="ECO:0000259" key="1">
    <source>
        <dbReference type="Pfam" id="PF09722"/>
    </source>
</evidence>
<evidence type="ECO:0000313" key="4">
    <source>
        <dbReference type="Proteomes" id="UP000004374"/>
    </source>
</evidence>
<evidence type="ECO:0000313" key="3">
    <source>
        <dbReference type="EMBL" id="GAB59709.1"/>
    </source>
</evidence>
<dbReference type="SUPFAM" id="SSF47413">
    <property type="entry name" value="lambda repressor-like DNA-binding domains"/>
    <property type="match status" value="1"/>
</dbReference>
<accession>I1E081</accession>
<keyword evidence="4" id="KW-1185">Reference proteome</keyword>
<protein>
    <submittedName>
        <fullName evidence="3">Uncharacterized protein</fullName>
    </submittedName>
</protein>
<dbReference type="Pfam" id="PF09722">
    <property type="entry name" value="Xre_MbcA_ParS_C"/>
    <property type="match status" value="1"/>
</dbReference>
<dbReference type="STRING" id="562729.RNAN_2715"/>
<dbReference type="GO" id="GO:0003677">
    <property type="term" value="F:DNA binding"/>
    <property type="evidence" value="ECO:0007669"/>
    <property type="project" value="InterPro"/>
</dbReference>
<dbReference type="InterPro" id="IPR024467">
    <property type="entry name" value="Xre/MbcA/ParS-like_toxin-bd"/>
</dbReference>
<dbReference type="Pfam" id="PF20432">
    <property type="entry name" value="Xre-like-HTH"/>
    <property type="match status" value="1"/>
</dbReference>
<comment type="caution">
    <text evidence="3">The sequence shown here is derived from an EMBL/GenBank/DDBJ whole genome shotgun (WGS) entry which is preliminary data.</text>
</comment>
<dbReference type="AlphaFoldDB" id="I1E081"/>
<evidence type="ECO:0000259" key="2">
    <source>
        <dbReference type="Pfam" id="PF20432"/>
    </source>
</evidence>
<feature type="domain" description="Antitoxin Xre/MbcA/ParS-like toxin-binding" evidence="1">
    <location>
        <begin position="98"/>
        <end position="147"/>
    </location>
</feature>
<reference evidence="3 4" key="1">
    <citation type="journal article" date="2012" name="J. Bacteriol.">
        <title>Genome Sequence of the Protease-Producing Bacterium Rheinheimera nanhaiensis E407-8T, Isolated from Deep-Sea Sediment of the South China Sea.</title>
        <authorList>
            <person name="Zhang X.-Y."/>
            <person name="Zhang Y.-J."/>
            <person name="Qin Q.-L."/>
            <person name="Xie B.-B."/>
            <person name="Chen X.-L."/>
            <person name="Zhou B.-C."/>
            <person name="Zhang Y.-Z."/>
        </authorList>
    </citation>
    <scope>NUCLEOTIDE SEQUENCE [LARGE SCALE GENOMIC DNA]</scope>
    <source>
        <strain evidence="3 4">E407-8</strain>
    </source>
</reference>
<dbReference type="InterPro" id="IPR046847">
    <property type="entry name" value="Xre-like_HTH"/>
</dbReference>
<gene>
    <name evidence="3" type="ORF">RNAN_2715</name>
</gene>
<dbReference type="Proteomes" id="UP000004374">
    <property type="component" value="Unassembled WGS sequence"/>
</dbReference>
<name>I1E081_9GAMM</name>